<sequence length="189" mass="20739">MPSTFTKKLATVAQEQHRKFSLFRENQNPLSAQIRLYWTELGLSFPGVGTAWSAVFVSWCMKQAGATKNQFGFSARHGDFIHAAIANAQAGQGVFLGRRVAQYAPKVGDLLHNNRSGNSFDFDFAATHRKYESHSAIVVEVGTDNRGRYLWTIGGNEGDSVGIKEVRLTSTGLVKNPGGLYISIVETTL</sequence>
<dbReference type="AlphaFoldDB" id="A0A120AFE4"/>
<proteinExistence type="predicted"/>
<keyword evidence="3" id="KW-1185">Reference proteome</keyword>
<organism evidence="2 3">
    <name type="scientific">Lysobacter capsici AZ78</name>
    <dbReference type="NCBI Taxonomy" id="1444315"/>
    <lineage>
        <taxon>Bacteria</taxon>
        <taxon>Pseudomonadati</taxon>
        <taxon>Pseudomonadota</taxon>
        <taxon>Gammaproteobacteria</taxon>
        <taxon>Lysobacterales</taxon>
        <taxon>Lysobacteraceae</taxon>
        <taxon>Lysobacter</taxon>
    </lineage>
</organism>
<dbReference type="EMBL" id="JAJA02000001">
    <property type="protein sequence ID" value="KWS02873.1"/>
    <property type="molecule type" value="Genomic_DNA"/>
</dbReference>
<evidence type="ECO:0000313" key="3">
    <source>
        <dbReference type="Proteomes" id="UP000023435"/>
    </source>
</evidence>
<reference evidence="2 3" key="1">
    <citation type="journal article" date="2014" name="Genome Announc.">
        <title>Draft Genome Sequence of Lysobacter capsici AZ78, a Bacterium Antagonistic to Plant-Pathogenic Oomycetes.</title>
        <authorList>
            <person name="Puopolo G."/>
            <person name="Sonego P."/>
            <person name="Engelen K."/>
            <person name="Pertot I."/>
        </authorList>
    </citation>
    <scope>NUCLEOTIDE SEQUENCE [LARGE SCALE GENOMIC DNA]</scope>
    <source>
        <strain evidence="2 3">AZ78</strain>
    </source>
</reference>
<comment type="caution">
    <text evidence="2">The sequence shown here is derived from an EMBL/GenBank/DDBJ whole genome shotgun (WGS) entry which is preliminary data.</text>
</comment>
<protein>
    <recommendedName>
        <fullName evidence="1">DUF2272 domain-containing protein</fullName>
    </recommendedName>
</protein>
<feature type="domain" description="DUF2272" evidence="1">
    <location>
        <begin position="50"/>
        <end position="179"/>
    </location>
</feature>
<dbReference type="Proteomes" id="UP000023435">
    <property type="component" value="Unassembled WGS sequence"/>
</dbReference>
<evidence type="ECO:0000313" key="2">
    <source>
        <dbReference type="EMBL" id="KWS02873.1"/>
    </source>
</evidence>
<accession>A0A120AFE4</accession>
<dbReference type="InterPro" id="IPR019262">
    <property type="entry name" value="DUF2272"/>
</dbReference>
<name>A0A120AFE4_9GAMM</name>
<gene>
    <name evidence="2" type="ORF">AZ78_0419</name>
</gene>
<evidence type="ECO:0000259" key="1">
    <source>
        <dbReference type="Pfam" id="PF10030"/>
    </source>
</evidence>
<dbReference type="Pfam" id="PF10030">
    <property type="entry name" value="DUF2272"/>
    <property type="match status" value="1"/>
</dbReference>